<keyword evidence="3" id="KW-1185">Reference proteome</keyword>
<evidence type="ECO:0000256" key="1">
    <source>
        <dbReference type="SAM" id="MobiDB-lite"/>
    </source>
</evidence>
<protein>
    <submittedName>
        <fullName evidence="2">Uncharacterized protein</fullName>
    </submittedName>
</protein>
<evidence type="ECO:0000313" key="2">
    <source>
        <dbReference type="EMBL" id="MBC3863394.1"/>
    </source>
</evidence>
<dbReference type="RefSeq" id="WP_186913337.1">
    <property type="nucleotide sequence ID" value="NZ_JACOFV010000014.1"/>
</dbReference>
<reference evidence="2" key="1">
    <citation type="submission" date="2020-08" db="EMBL/GenBank/DDBJ databases">
        <title>Novel species isolated from subtropical streams in China.</title>
        <authorList>
            <person name="Lu H."/>
        </authorList>
    </citation>
    <scope>NUCLEOTIDE SEQUENCE</scope>
    <source>
        <strain evidence="2">KACC 12607</strain>
    </source>
</reference>
<dbReference type="AlphaFoldDB" id="A0A923HGN2"/>
<feature type="region of interest" description="Disordered" evidence="1">
    <location>
        <begin position="16"/>
        <end position="40"/>
    </location>
</feature>
<dbReference type="Proteomes" id="UP000634011">
    <property type="component" value="Unassembled WGS sequence"/>
</dbReference>
<organism evidence="2 3">
    <name type="scientific">Undibacterium jejuense</name>
    <dbReference type="NCBI Taxonomy" id="1344949"/>
    <lineage>
        <taxon>Bacteria</taxon>
        <taxon>Pseudomonadati</taxon>
        <taxon>Pseudomonadota</taxon>
        <taxon>Betaproteobacteria</taxon>
        <taxon>Burkholderiales</taxon>
        <taxon>Oxalobacteraceae</taxon>
        <taxon>Undibacterium</taxon>
    </lineage>
</organism>
<gene>
    <name evidence="2" type="ORF">H8K32_14915</name>
</gene>
<sequence length="151" mass="15777">MNIRVANLLAATSYSPVTPQKTKNSVDNQPQSSSASSVSISPQAQNLLSASQVNSVSSQNAIYDFTNITPENMASTMNGLIKSGKLSFDDSSALVTMIPTALSKVNYDGQAPQATTQPTNFIALLQEGVNAANARGDASSAKFFTNALDAL</sequence>
<proteinExistence type="predicted"/>
<dbReference type="EMBL" id="JACOFV010000014">
    <property type="protein sequence ID" value="MBC3863394.1"/>
    <property type="molecule type" value="Genomic_DNA"/>
</dbReference>
<feature type="compositionally biased region" description="Low complexity" evidence="1">
    <location>
        <begin position="29"/>
        <end position="40"/>
    </location>
</feature>
<feature type="compositionally biased region" description="Polar residues" evidence="1">
    <location>
        <begin position="16"/>
        <end position="28"/>
    </location>
</feature>
<accession>A0A923HGN2</accession>
<evidence type="ECO:0000313" key="3">
    <source>
        <dbReference type="Proteomes" id="UP000634011"/>
    </source>
</evidence>
<comment type="caution">
    <text evidence="2">The sequence shown here is derived from an EMBL/GenBank/DDBJ whole genome shotgun (WGS) entry which is preliminary data.</text>
</comment>
<name>A0A923HGN2_9BURK</name>